<proteinExistence type="predicted"/>
<name>A0A538U2W9_UNCEI</name>
<evidence type="ECO:0000313" key="1">
    <source>
        <dbReference type="EMBL" id="TMQ70245.1"/>
    </source>
</evidence>
<evidence type="ECO:0000313" key="2">
    <source>
        <dbReference type="Proteomes" id="UP000319771"/>
    </source>
</evidence>
<gene>
    <name evidence="1" type="ORF">E6K81_13090</name>
</gene>
<reference evidence="1 2" key="1">
    <citation type="journal article" date="2019" name="Nat. Microbiol.">
        <title>Mediterranean grassland soil C-N compound turnover is dependent on rainfall and depth, and is mediated by genomically divergent microorganisms.</title>
        <authorList>
            <person name="Diamond S."/>
            <person name="Andeer P.F."/>
            <person name="Li Z."/>
            <person name="Crits-Christoph A."/>
            <person name="Burstein D."/>
            <person name="Anantharaman K."/>
            <person name="Lane K.R."/>
            <person name="Thomas B.C."/>
            <person name="Pan C."/>
            <person name="Northen T.R."/>
            <person name="Banfield J.F."/>
        </authorList>
    </citation>
    <scope>NUCLEOTIDE SEQUENCE [LARGE SCALE GENOMIC DNA]</scope>
    <source>
        <strain evidence="1">WS_11</strain>
    </source>
</reference>
<sequence length="141" mass="15358">MARLAPMPFPEGLKKKRLFHARATADRTVPAVLFLPRLSDRALVEPIDPVEAAERLAAMNRLTRELDDFGWYAAALDLQWPSPAGGVRGARLLELTRRTRCYALSIDRGQGIAPLVDRLIRWAGGGGLVPAGEGMSRAGEA</sequence>
<dbReference type="Proteomes" id="UP000319771">
    <property type="component" value="Unassembled WGS sequence"/>
</dbReference>
<accession>A0A538U2W9</accession>
<organism evidence="1 2">
    <name type="scientific">Eiseniibacteriota bacterium</name>
    <dbReference type="NCBI Taxonomy" id="2212470"/>
    <lineage>
        <taxon>Bacteria</taxon>
        <taxon>Candidatus Eiseniibacteriota</taxon>
    </lineage>
</organism>
<protein>
    <submittedName>
        <fullName evidence="1">Uncharacterized protein</fullName>
    </submittedName>
</protein>
<dbReference type="AlphaFoldDB" id="A0A538U2W9"/>
<comment type="caution">
    <text evidence="1">The sequence shown here is derived from an EMBL/GenBank/DDBJ whole genome shotgun (WGS) entry which is preliminary data.</text>
</comment>
<dbReference type="EMBL" id="VBPB01000240">
    <property type="protein sequence ID" value="TMQ70245.1"/>
    <property type="molecule type" value="Genomic_DNA"/>
</dbReference>